<dbReference type="Pfam" id="PF00294">
    <property type="entry name" value="PfkB"/>
    <property type="match status" value="1"/>
</dbReference>
<evidence type="ECO:0000256" key="11">
    <source>
        <dbReference type="PIRSR" id="PIRSR601805-1"/>
    </source>
</evidence>
<dbReference type="CDD" id="cd01168">
    <property type="entry name" value="adenosine_kinase"/>
    <property type="match status" value="1"/>
</dbReference>
<evidence type="ECO:0000313" key="16">
    <source>
        <dbReference type="Proteomes" id="UP000317494"/>
    </source>
</evidence>
<keyword evidence="8 12" id="KW-0418">Kinase</keyword>
<evidence type="ECO:0000256" key="4">
    <source>
        <dbReference type="ARBA" id="ARBA00012119"/>
    </source>
</evidence>
<feature type="domain" description="Carbohydrate kinase PfkB" evidence="13">
    <location>
        <begin position="23"/>
        <end position="335"/>
    </location>
</feature>
<comment type="function">
    <text evidence="12">ATP dependent phosphorylation of adenosine and other related nucleoside analogs to monophosphate derivatives.</text>
</comment>
<dbReference type="Gene3D" id="3.40.1190.20">
    <property type="match status" value="1"/>
</dbReference>
<dbReference type="GO" id="GO:0044209">
    <property type="term" value="P:AMP salvage"/>
    <property type="evidence" value="ECO:0007669"/>
    <property type="project" value="UniProtKB-UniRule"/>
</dbReference>
<evidence type="ECO:0000313" key="15">
    <source>
        <dbReference type="EMBL" id="TPX47573.1"/>
    </source>
</evidence>
<accession>A0A507C3B6</accession>
<feature type="active site" description="Proton acceptor" evidence="11">
    <location>
        <position position="294"/>
    </location>
</feature>
<dbReference type="AlphaFoldDB" id="A0A507C3B6"/>
<dbReference type="Gene3D" id="3.30.1110.10">
    <property type="match status" value="1"/>
</dbReference>
<dbReference type="GO" id="GO:0006166">
    <property type="term" value="P:purine ribonucleoside salvage"/>
    <property type="evidence" value="ECO:0007669"/>
    <property type="project" value="UniProtKB-KW"/>
</dbReference>
<dbReference type="VEuPathDB" id="FungiDB:SeMB42_g07459"/>
<dbReference type="GO" id="GO:0005829">
    <property type="term" value="C:cytosol"/>
    <property type="evidence" value="ECO:0007669"/>
    <property type="project" value="TreeGrafter"/>
</dbReference>
<keyword evidence="9 12" id="KW-0067">ATP-binding</keyword>
<sequence>MSNEYILLGMENPLLDISAVVDMEFLEKYGLNVNDAILAEEKHMPIYEEIQSRYKVDYLAGGAAQNTLRGAQYMLPPKSTVYIGCVGKDDAASILQKEAAKDGLLTEYLVDETAPTGRCAVLITTANRSLVTSLASANNYKISHLKSERIWKIVENAKYYYIGGYFLTVSPDSAMAVAQHAAEKGKTFMMNLSAPFIPKFFGQHVDELMPYIDVLFGNESEADAYADAKKLGTNDVAEIALHIAALPKKTSKPRLVVFTQGTHPTIVAYEGKATIYPIIKVAASKIVDTNGAGDAFCGGFLSQYVQGKSIEQCVAGGLHLASIVVQRSGPTYPQEKSTFSF</sequence>
<dbReference type="GO" id="GO:0006144">
    <property type="term" value="P:purine nucleobase metabolic process"/>
    <property type="evidence" value="ECO:0007669"/>
    <property type="project" value="TreeGrafter"/>
</dbReference>
<organism evidence="14 16">
    <name type="scientific">Synchytrium endobioticum</name>
    <dbReference type="NCBI Taxonomy" id="286115"/>
    <lineage>
        <taxon>Eukaryota</taxon>
        <taxon>Fungi</taxon>
        <taxon>Fungi incertae sedis</taxon>
        <taxon>Chytridiomycota</taxon>
        <taxon>Chytridiomycota incertae sedis</taxon>
        <taxon>Chytridiomycetes</taxon>
        <taxon>Synchytriales</taxon>
        <taxon>Synchytriaceae</taxon>
        <taxon>Synchytrium</taxon>
    </lineage>
</organism>
<dbReference type="PANTHER" id="PTHR45769">
    <property type="entry name" value="ADENOSINE KINASE"/>
    <property type="match status" value="1"/>
</dbReference>
<evidence type="ECO:0000313" key="17">
    <source>
        <dbReference type="Proteomes" id="UP000320475"/>
    </source>
</evidence>
<keyword evidence="7 12" id="KW-0547">Nucleotide-binding</keyword>
<reference evidence="16 17" key="1">
    <citation type="journal article" date="2019" name="Sci. Rep.">
        <title>Comparative genomics of chytrid fungi reveal insights into the obligate biotrophic and pathogenic lifestyle of Synchytrium endobioticum.</title>
        <authorList>
            <person name="van de Vossenberg B.T.L.H."/>
            <person name="Warris S."/>
            <person name="Nguyen H.D.T."/>
            <person name="van Gent-Pelzer M.P.E."/>
            <person name="Joly D.L."/>
            <person name="van de Geest H.C."/>
            <person name="Bonants P.J.M."/>
            <person name="Smith D.S."/>
            <person name="Levesque C.A."/>
            <person name="van der Lee T.A.J."/>
        </authorList>
    </citation>
    <scope>NUCLEOTIDE SEQUENCE [LARGE SCALE GENOMIC DNA]</scope>
    <source>
        <strain evidence="15 17">LEV6574</strain>
        <strain evidence="14 16">MB42</strain>
    </source>
</reference>
<comment type="catalytic activity">
    <reaction evidence="12">
        <text>adenosine + ATP = AMP + ADP + H(+)</text>
        <dbReference type="Rhea" id="RHEA:20824"/>
        <dbReference type="ChEBI" id="CHEBI:15378"/>
        <dbReference type="ChEBI" id="CHEBI:16335"/>
        <dbReference type="ChEBI" id="CHEBI:30616"/>
        <dbReference type="ChEBI" id="CHEBI:456215"/>
        <dbReference type="ChEBI" id="CHEBI:456216"/>
        <dbReference type="EC" id="2.7.1.20"/>
    </reaction>
</comment>
<dbReference type="Proteomes" id="UP000317494">
    <property type="component" value="Unassembled WGS sequence"/>
</dbReference>
<evidence type="ECO:0000256" key="3">
    <source>
        <dbReference type="ARBA" id="ARBA00010688"/>
    </source>
</evidence>
<comment type="similarity">
    <text evidence="3 12">Belongs to the carbohydrate kinase PfkB family.</text>
</comment>
<dbReference type="GO" id="GO:0004001">
    <property type="term" value="F:adenosine kinase activity"/>
    <property type="evidence" value="ECO:0007669"/>
    <property type="project" value="UniProtKB-UniRule"/>
</dbReference>
<comment type="pathway">
    <text evidence="2 12">Purine metabolism; AMP biosynthesis via salvage pathway; AMP from adenosine: step 1/1.</text>
</comment>
<dbReference type="InterPro" id="IPR011611">
    <property type="entry name" value="PfkB_dom"/>
</dbReference>
<dbReference type="PRINTS" id="PR00989">
    <property type="entry name" value="ADENOKINASE"/>
</dbReference>
<keyword evidence="6 12" id="KW-0660">Purine salvage</keyword>
<dbReference type="InterPro" id="IPR001805">
    <property type="entry name" value="Adenokinase"/>
</dbReference>
<evidence type="ECO:0000256" key="2">
    <source>
        <dbReference type="ARBA" id="ARBA00004801"/>
    </source>
</evidence>
<evidence type="ECO:0000256" key="10">
    <source>
        <dbReference type="ARBA" id="ARBA00022842"/>
    </source>
</evidence>
<dbReference type="EMBL" id="QEAN01000531">
    <property type="protein sequence ID" value="TPX33539.1"/>
    <property type="molecule type" value="Genomic_DNA"/>
</dbReference>
<dbReference type="InterPro" id="IPR002173">
    <property type="entry name" value="Carboh/pur_kinase_PfkB_CS"/>
</dbReference>
<dbReference type="FunFam" id="3.30.1110.10:FF:000001">
    <property type="entry name" value="Adenosine kinase a"/>
    <property type="match status" value="1"/>
</dbReference>
<dbReference type="EMBL" id="QEAM01000074">
    <property type="protein sequence ID" value="TPX47573.1"/>
    <property type="molecule type" value="Genomic_DNA"/>
</dbReference>
<evidence type="ECO:0000256" key="5">
    <source>
        <dbReference type="ARBA" id="ARBA00022679"/>
    </source>
</evidence>
<dbReference type="PANTHER" id="PTHR45769:SF3">
    <property type="entry name" value="ADENOSINE KINASE"/>
    <property type="match status" value="1"/>
</dbReference>
<dbReference type="GO" id="GO:0005524">
    <property type="term" value="F:ATP binding"/>
    <property type="evidence" value="ECO:0007669"/>
    <property type="project" value="UniProtKB-UniRule"/>
</dbReference>
<dbReference type="UniPathway" id="UPA00588">
    <property type="reaction ID" value="UER00659"/>
</dbReference>
<evidence type="ECO:0000256" key="1">
    <source>
        <dbReference type="ARBA" id="ARBA00001946"/>
    </source>
</evidence>
<name>A0A507C3B6_9FUNG</name>
<dbReference type="PROSITE" id="PS00584">
    <property type="entry name" value="PFKB_KINASES_2"/>
    <property type="match status" value="1"/>
</dbReference>
<evidence type="ECO:0000256" key="6">
    <source>
        <dbReference type="ARBA" id="ARBA00022726"/>
    </source>
</evidence>
<dbReference type="GO" id="GO:0005634">
    <property type="term" value="C:nucleus"/>
    <property type="evidence" value="ECO:0007669"/>
    <property type="project" value="TreeGrafter"/>
</dbReference>
<keyword evidence="16" id="KW-1185">Reference proteome</keyword>
<evidence type="ECO:0000259" key="13">
    <source>
        <dbReference type="Pfam" id="PF00294"/>
    </source>
</evidence>
<dbReference type="OrthoDB" id="432447at2759"/>
<dbReference type="FunFam" id="3.40.1190.20:FF:000014">
    <property type="entry name" value="ADO1p Adenosine kinase"/>
    <property type="match status" value="1"/>
</dbReference>
<evidence type="ECO:0000313" key="14">
    <source>
        <dbReference type="EMBL" id="TPX33539.1"/>
    </source>
</evidence>
<keyword evidence="5 12" id="KW-0808">Transferase</keyword>
<proteinExistence type="inferred from homology"/>
<comment type="cofactor">
    <cofactor evidence="1 12">
        <name>Mg(2+)</name>
        <dbReference type="ChEBI" id="CHEBI:18420"/>
    </cofactor>
</comment>
<comment type="caution">
    <text evidence="14">The sequence shown here is derived from an EMBL/GenBank/DDBJ whole genome shotgun (WGS) entry which is preliminary data.</text>
</comment>
<dbReference type="SUPFAM" id="SSF53613">
    <property type="entry name" value="Ribokinase-like"/>
    <property type="match status" value="1"/>
</dbReference>
<gene>
    <name evidence="14" type="primary">ADO1</name>
    <name evidence="15" type="ORF">SeLEV6574_g02572</name>
    <name evidence="14" type="ORF">SeMB42_g07459</name>
</gene>
<dbReference type="InterPro" id="IPR029056">
    <property type="entry name" value="Ribokinase-like"/>
</dbReference>
<evidence type="ECO:0000256" key="9">
    <source>
        <dbReference type="ARBA" id="ARBA00022840"/>
    </source>
</evidence>
<keyword evidence="10 12" id="KW-0460">Magnesium</keyword>
<dbReference type="Proteomes" id="UP000320475">
    <property type="component" value="Unassembled WGS sequence"/>
</dbReference>
<dbReference type="STRING" id="286115.A0A507C3B6"/>
<protein>
    <recommendedName>
        <fullName evidence="4 12">Adenosine kinase</fullName>
        <shortName evidence="12">AK</shortName>
        <ecNumber evidence="4 12">2.7.1.20</ecNumber>
    </recommendedName>
    <alternativeName>
        <fullName evidence="12">Adenosine 5'-phosphotransferase</fullName>
    </alternativeName>
</protein>
<evidence type="ECO:0000256" key="8">
    <source>
        <dbReference type="ARBA" id="ARBA00022777"/>
    </source>
</evidence>
<dbReference type="EC" id="2.7.1.20" evidence="4 12"/>
<evidence type="ECO:0000256" key="12">
    <source>
        <dbReference type="RuleBase" id="RU368116"/>
    </source>
</evidence>
<evidence type="ECO:0000256" key="7">
    <source>
        <dbReference type="ARBA" id="ARBA00022741"/>
    </source>
</evidence>